<sequence length="102" mass="11698">MCDHQPRNMPYCDQLLLSPCQPNMLFVVLNQIVYGDMLILFVYSDRLLYCINANIFVLVLVCFLCRKKEKEDDSNGVCFFTLTPVTPALMVVSDGCEHSFVH</sequence>
<evidence type="ECO:0000313" key="2">
    <source>
        <dbReference type="EMBL" id="KRY85241.1"/>
    </source>
</evidence>
<gene>
    <name evidence="2" type="ORF">T4D_10519</name>
</gene>
<feature type="transmembrane region" description="Helical" evidence="1">
    <location>
        <begin position="46"/>
        <end position="65"/>
    </location>
</feature>
<name>A0A0V1FGW0_TRIPS</name>
<keyword evidence="1" id="KW-0812">Transmembrane</keyword>
<dbReference type="AlphaFoldDB" id="A0A0V1FGW0"/>
<proteinExistence type="predicted"/>
<organism evidence="2 3">
    <name type="scientific">Trichinella pseudospiralis</name>
    <name type="common">Parasitic roundworm</name>
    <dbReference type="NCBI Taxonomy" id="6337"/>
    <lineage>
        <taxon>Eukaryota</taxon>
        <taxon>Metazoa</taxon>
        <taxon>Ecdysozoa</taxon>
        <taxon>Nematoda</taxon>
        <taxon>Enoplea</taxon>
        <taxon>Dorylaimia</taxon>
        <taxon>Trichinellida</taxon>
        <taxon>Trichinellidae</taxon>
        <taxon>Trichinella</taxon>
    </lineage>
</organism>
<evidence type="ECO:0000256" key="1">
    <source>
        <dbReference type="SAM" id="Phobius"/>
    </source>
</evidence>
<comment type="caution">
    <text evidence="2">The sequence shown here is derived from an EMBL/GenBank/DDBJ whole genome shotgun (WGS) entry which is preliminary data.</text>
</comment>
<keyword evidence="1" id="KW-1133">Transmembrane helix</keyword>
<keyword evidence="3" id="KW-1185">Reference proteome</keyword>
<reference evidence="2 3" key="1">
    <citation type="submission" date="2015-01" db="EMBL/GenBank/DDBJ databases">
        <title>Evolution of Trichinella species and genotypes.</title>
        <authorList>
            <person name="Korhonen P.K."/>
            <person name="Edoardo P."/>
            <person name="Giuseppe L.R."/>
            <person name="Gasser R.B."/>
        </authorList>
    </citation>
    <scope>NUCLEOTIDE SEQUENCE [LARGE SCALE GENOMIC DNA]</scope>
    <source>
        <strain evidence="2">ISS470</strain>
    </source>
</reference>
<protein>
    <submittedName>
        <fullName evidence="2">Uncharacterized protein</fullName>
    </submittedName>
</protein>
<dbReference type="EMBL" id="JYDT01000095">
    <property type="protein sequence ID" value="KRY85241.1"/>
    <property type="molecule type" value="Genomic_DNA"/>
</dbReference>
<evidence type="ECO:0000313" key="3">
    <source>
        <dbReference type="Proteomes" id="UP000054995"/>
    </source>
</evidence>
<keyword evidence="1" id="KW-0472">Membrane</keyword>
<accession>A0A0V1FGW0</accession>
<dbReference type="Proteomes" id="UP000054995">
    <property type="component" value="Unassembled WGS sequence"/>
</dbReference>